<dbReference type="AlphaFoldDB" id="A0A1D8N6C5"/>
<reference evidence="7 9" key="2">
    <citation type="submission" date="2018-07" db="EMBL/GenBank/DDBJ databases">
        <title>Draft Genome Assemblies for Five Robust Yarrowia lipolytica Strains Exhibiting High Lipid Production and Pentose Sugar Utilization and Sugar Alcohol Secretion from Undetoxified Lignocellulosic Biomass Hydrolysates.</title>
        <authorList>
            <consortium name="DOE Joint Genome Institute"/>
            <person name="Walker C."/>
            <person name="Ryu S."/>
            <person name="Na H."/>
            <person name="Zane M."/>
            <person name="LaButti K."/>
            <person name="Lipzen A."/>
            <person name="Haridas S."/>
            <person name="Barry K."/>
            <person name="Grigoriev I.V."/>
            <person name="Quarterman J."/>
            <person name="Slininger P."/>
            <person name="Dien B."/>
            <person name="Trinh C.T."/>
        </authorList>
    </citation>
    <scope>NUCLEOTIDE SEQUENCE [LARGE SCALE GENOMIC DNA]</scope>
    <source>
        <strain evidence="7 9">YB392</strain>
    </source>
</reference>
<evidence type="ECO:0000256" key="3">
    <source>
        <dbReference type="ARBA" id="ARBA00061201"/>
    </source>
</evidence>
<evidence type="ECO:0000313" key="6">
    <source>
        <dbReference type="EMBL" id="AOW01192.1"/>
    </source>
</evidence>
<dbReference type="Gene3D" id="1.10.3560.10">
    <property type="entry name" value="yst0336 like domain"/>
    <property type="match status" value="1"/>
</dbReference>
<evidence type="ECO:0000313" key="9">
    <source>
        <dbReference type="Proteomes" id="UP000256601"/>
    </source>
</evidence>
<dbReference type="VEuPathDB" id="FungiDB:YALI1_B05497g"/>
<dbReference type="Proteomes" id="UP000256601">
    <property type="component" value="Unassembled WGS sequence"/>
</dbReference>
<evidence type="ECO:0000313" key="8">
    <source>
        <dbReference type="Proteomes" id="UP000182444"/>
    </source>
</evidence>
<proteinExistence type="inferred from homology"/>
<dbReference type="GO" id="GO:0005737">
    <property type="term" value="C:cytoplasm"/>
    <property type="evidence" value="ECO:0007669"/>
    <property type="project" value="UniProtKB-SubCell"/>
</dbReference>
<sequence>MSVNNFNPEEAENLEDIEKQFAVKAVHHLETYWKLLHAVKGSELKLTKIDDQIMTHLITVFPEYLDHEKVRVLDENDMKSPTNKPKWREFMNTYENIIADYNFGTILRVDASKGYTETNTMFVPRMQFLAIEIARNKYGLNDWVYQSDA</sequence>
<evidence type="ECO:0000256" key="4">
    <source>
        <dbReference type="ARBA" id="ARBA00069779"/>
    </source>
</evidence>
<dbReference type="VEuPathDB" id="FungiDB:YALI0_B04114g"/>
<dbReference type="GeneID" id="2906867"/>
<evidence type="ECO:0000256" key="1">
    <source>
        <dbReference type="ARBA" id="ARBA00004496"/>
    </source>
</evidence>
<comment type="similarity">
    <text evidence="3">Belongs to the PBDC1 family.</text>
</comment>
<name>A0A1D8N6C5_YARLL</name>
<dbReference type="InterPro" id="IPR023139">
    <property type="entry name" value="PBDC1-like_dom_sf"/>
</dbReference>
<comment type="subcellular location">
    <subcellularLocation>
        <location evidence="1">Cytoplasm</location>
    </subcellularLocation>
</comment>
<protein>
    <recommendedName>
        <fullName evidence="4">Protein PBDC1 homolog</fullName>
    </recommendedName>
</protein>
<evidence type="ECO:0000313" key="7">
    <source>
        <dbReference type="EMBL" id="RDW27080.1"/>
    </source>
</evidence>
<keyword evidence="2" id="KW-0963">Cytoplasm</keyword>
<dbReference type="EMBL" id="CP017554">
    <property type="protein sequence ID" value="AOW01192.1"/>
    <property type="molecule type" value="Genomic_DNA"/>
</dbReference>
<dbReference type="Proteomes" id="UP000182444">
    <property type="component" value="Chromosome 1B"/>
</dbReference>
<dbReference type="InterPro" id="IPR008476">
    <property type="entry name" value="PBDC1_metazoa/fungi"/>
</dbReference>
<dbReference type="OrthoDB" id="10248897at2759"/>
<organism evidence="6 8">
    <name type="scientific">Yarrowia lipolytica</name>
    <name type="common">Candida lipolytica</name>
    <dbReference type="NCBI Taxonomy" id="4952"/>
    <lineage>
        <taxon>Eukaryota</taxon>
        <taxon>Fungi</taxon>
        <taxon>Dikarya</taxon>
        <taxon>Ascomycota</taxon>
        <taxon>Saccharomycotina</taxon>
        <taxon>Dipodascomycetes</taxon>
        <taxon>Dipodascales</taxon>
        <taxon>Dipodascales incertae sedis</taxon>
        <taxon>Yarrowia</taxon>
    </lineage>
</organism>
<dbReference type="FunFam" id="1.10.3560.10:FF:000001">
    <property type="entry name" value="Protein PBDC1 homolog"/>
    <property type="match status" value="1"/>
</dbReference>
<dbReference type="PANTHER" id="PTHR13410:SF9">
    <property type="entry name" value="PROTEIN PBDC1"/>
    <property type="match status" value="1"/>
</dbReference>
<reference evidence="6 8" key="1">
    <citation type="journal article" date="2016" name="PLoS ONE">
        <title>Sequence Assembly of Yarrowia lipolytica Strain W29/CLIB89 Shows Transposable Element Diversity.</title>
        <authorList>
            <person name="Magnan C."/>
            <person name="Yu J."/>
            <person name="Chang I."/>
            <person name="Jahn E."/>
            <person name="Kanomata Y."/>
            <person name="Wu J."/>
            <person name="Zeller M."/>
            <person name="Oakes M."/>
            <person name="Baldi P."/>
            <person name="Sandmeyer S."/>
        </authorList>
    </citation>
    <scope>NUCLEOTIDE SEQUENCE [LARGE SCALE GENOMIC DNA]</scope>
    <source>
        <strain evidence="6">CLIB89</strain>
        <strain evidence="8">CLIB89(W29)</strain>
    </source>
</reference>
<evidence type="ECO:0000259" key="5">
    <source>
        <dbReference type="Pfam" id="PF04669"/>
    </source>
</evidence>
<feature type="domain" description="Polysaccharide biosynthesis" evidence="5">
    <location>
        <begin position="17"/>
        <end position="146"/>
    </location>
</feature>
<dbReference type="RefSeq" id="XP_500480.1">
    <property type="nucleotide sequence ID" value="XM_500480.1"/>
</dbReference>
<dbReference type="SMR" id="A0A1D8N6C5"/>
<dbReference type="OMA" id="IQFYAFE"/>
<dbReference type="eggNOG" id="KOG4093">
    <property type="taxonomic scope" value="Eukaryota"/>
</dbReference>
<dbReference type="Pfam" id="PF04669">
    <property type="entry name" value="PBDC1"/>
    <property type="match status" value="1"/>
</dbReference>
<dbReference type="PANTHER" id="PTHR13410">
    <property type="entry name" value="PROTEIN PBDC1"/>
    <property type="match status" value="1"/>
</dbReference>
<gene>
    <name evidence="7" type="ORF">B0I71DRAFT_129803</name>
    <name evidence="6" type="ORF">YALI1_B05497g</name>
</gene>
<dbReference type="EMBL" id="KZ858969">
    <property type="protein sequence ID" value="RDW27080.1"/>
    <property type="molecule type" value="Genomic_DNA"/>
</dbReference>
<evidence type="ECO:0000256" key="2">
    <source>
        <dbReference type="ARBA" id="ARBA00022490"/>
    </source>
</evidence>
<accession>A0A1D8N6C5</accession>
<dbReference type="InterPro" id="IPR021148">
    <property type="entry name" value="Polysacc_synth_dom"/>
</dbReference>
<dbReference type="KEGG" id="yli:2906867"/>